<dbReference type="CDD" id="cd16917">
    <property type="entry name" value="HATPase_UhpB-NarQ-NarX-like"/>
    <property type="match status" value="1"/>
</dbReference>
<feature type="domain" description="Signal transduction histidine kinase subgroup 3 dimerisation and phosphoacceptor" evidence="5">
    <location>
        <begin position="35"/>
        <end position="95"/>
    </location>
</feature>
<dbReference type="PANTHER" id="PTHR24421:SF59">
    <property type="entry name" value="OXYGEN SENSOR HISTIDINE KINASE NREB"/>
    <property type="match status" value="1"/>
</dbReference>
<keyword evidence="7" id="KW-1185">Reference proteome</keyword>
<evidence type="ECO:0000259" key="5">
    <source>
        <dbReference type="Pfam" id="PF07730"/>
    </source>
</evidence>
<keyword evidence="2 6" id="KW-0418">Kinase</keyword>
<dbReference type="EMBL" id="SPVF01000231">
    <property type="protein sequence ID" value="TFW15463.1"/>
    <property type="molecule type" value="Genomic_DNA"/>
</dbReference>
<evidence type="ECO:0000256" key="1">
    <source>
        <dbReference type="ARBA" id="ARBA00022679"/>
    </source>
</evidence>
<dbReference type="GO" id="GO:0000155">
    <property type="term" value="F:phosphorelay sensor kinase activity"/>
    <property type="evidence" value="ECO:0007669"/>
    <property type="project" value="InterPro"/>
</dbReference>
<gene>
    <name evidence="6" type="ORF">E4L96_18130</name>
</gene>
<reference evidence="6 7" key="1">
    <citation type="submission" date="2019-03" db="EMBL/GenBank/DDBJ databases">
        <title>Draft Genome Sequence of Massilia arenosa sp. nov., a Novel Massilia Species Isolated from a Sandy-loam Maize Soil.</title>
        <authorList>
            <person name="Raths R."/>
            <person name="Peta V."/>
            <person name="Bucking H."/>
        </authorList>
    </citation>
    <scope>NUCLEOTIDE SEQUENCE [LARGE SCALE GENOMIC DNA]</scope>
    <source>
        <strain evidence="6 7">MC02</strain>
    </source>
</reference>
<dbReference type="GO" id="GO:0046983">
    <property type="term" value="F:protein dimerization activity"/>
    <property type="evidence" value="ECO:0007669"/>
    <property type="project" value="InterPro"/>
</dbReference>
<organism evidence="6 7">
    <name type="scientific">Zemynaea arenosa</name>
    <dbReference type="NCBI Taxonomy" id="2561931"/>
    <lineage>
        <taxon>Bacteria</taxon>
        <taxon>Pseudomonadati</taxon>
        <taxon>Pseudomonadota</taxon>
        <taxon>Betaproteobacteria</taxon>
        <taxon>Burkholderiales</taxon>
        <taxon>Oxalobacteraceae</taxon>
        <taxon>Telluria group</taxon>
        <taxon>Zemynaea</taxon>
    </lineage>
</organism>
<dbReference type="InterPro" id="IPR011712">
    <property type="entry name" value="Sig_transdc_His_kin_sub3_dim/P"/>
</dbReference>
<comment type="caution">
    <text evidence="6">The sequence shown here is derived from an EMBL/GenBank/DDBJ whole genome shotgun (WGS) entry which is preliminary data.</text>
</comment>
<evidence type="ECO:0000259" key="4">
    <source>
        <dbReference type="Pfam" id="PF02518"/>
    </source>
</evidence>
<proteinExistence type="predicted"/>
<evidence type="ECO:0000313" key="7">
    <source>
        <dbReference type="Proteomes" id="UP000298438"/>
    </source>
</evidence>
<dbReference type="GO" id="GO:0016020">
    <property type="term" value="C:membrane"/>
    <property type="evidence" value="ECO:0007669"/>
    <property type="project" value="InterPro"/>
</dbReference>
<keyword evidence="3" id="KW-0902">Two-component regulatory system</keyword>
<name>A0A4Y9S2Q7_9BURK</name>
<dbReference type="Gene3D" id="1.20.5.1930">
    <property type="match status" value="1"/>
</dbReference>
<dbReference type="InterPro" id="IPR050482">
    <property type="entry name" value="Sensor_HK_TwoCompSys"/>
</dbReference>
<sequence>MTGPASQNHPQEAAAQREAELTELLGYLTQCWDDERRQLARKLHDHLGSSLTALTMHLSLLAAKLPAEKPLQDRVGQMKTLLNQIVTTNREMQLTLWNDKLEFLGVKAAVSELVAEFGAQHAGLTASASLPEDDIQVSRDQSVAVLRVVEEGLRNIERHAQASTVDVIIDDNEDQCMVTVRDNGVGQAHIAGGSPDCHGLRLLRERVQFLGGTLSVRDHQDGGTALTAHFPKSPA</sequence>
<protein>
    <submittedName>
        <fullName evidence="6">Histidine kinase</fullName>
    </submittedName>
</protein>
<evidence type="ECO:0000313" key="6">
    <source>
        <dbReference type="EMBL" id="TFW15463.1"/>
    </source>
</evidence>
<dbReference type="Gene3D" id="3.30.565.10">
    <property type="entry name" value="Histidine kinase-like ATPase, C-terminal domain"/>
    <property type="match status" value="1"/>
</dbReference>
<evidence type="ECO:0000256" key="2">
    <source>
        <dbReference type="ARBA" id="ARBA00022777"/>
    </source>
</evidence>
<feature type="domain" description="Histidine kinase/HSP90-like ATPase" evidence="4">
    <location>
        <begin position="143"/>
        <end position="233"/>
    </location>
</feature>
<evidence type="ECO:0000256" key="3">
    <source>
        <dbReference type="ARBA" id="ARBA00023012"/>
    </source>
</evidence>
<dbReference type="InterPro" id="IPR036890">
    <property type="entry name" value="HATPase_C_sf"/>
</dbReference>
<dbReference type="RefSeq" id="WP_135208620.1">
    <property type="nucleotide sequence ID" value="NZ_SPVF01000231.1"/>
</dbReference>
<dbReference type="SUPFAM" id="SSF55874">
    <property type="entry name" value="ATPase domain of HSP90 chaperone/DNA topoisomerase II/histidine kinase"/>
    <property type="match status" value="1"/>
</dbReference>
<dbReference type="Pfam" id="PF02518">
    <property type="entry name" value="HATPase_c"/>
    <property type="match status" value="1"/>
</dbReference>
<accession>A0A4Y9S2Q7</accession>
<dbReference type="PANTHER" id="PTHR24421">
    <property type="entry name" value="NITRATE/NITRITE SENSOR PROTEIN NARX-RELATED"/>
    <property type="match status" value="1"/>
</dbReference>
<dbReference type="InterPro" id="IPR003594">
    <property type="entry name" value="HATPase_dom"/>
</dbReference>
<keyword evidence="1" id="KW-0808">Transferase</keyword>
<dbReference type="AlphaFoldDB" id="A0A4Y9S2Q7"/>
<dbReference type="Pfam" id="PF07730">
    <property type="entry name" value="HisKA_3"/>
    <property type="match status" value="1"/>
</dbReference>
<dbReference type="Proteomes" id="UP000298438">
    <property type="component" value="Unassembled WGS sequence"/>
</dbReference>
<dbReference type="OrthoDB" id="8700796at2"/>